<dbReference type="AlphaFoldDB" id="A0ABD3JGT0"/>
<keyword evidence="2" id="KW-1185">Reference proteome</keyword>
<dbReference type="EMBL" id="JBJKBG010000008">
    <property type="protein sequence ID" value="KAL3726679.1"/>
    <property type="molecule type" value="Genomic_DNA"/>
</dbReference>
<comment type="caution">
    <text evidence="1">The sequence shown here is derived from an EMBL/GenBank/DDBJ whole genome shotgun (WGS) entry which is preliminary data.</text>
</comment>
<protein>
    <submittedName>
        <fullName evidence="1">Uncharacterized protein</fullName>
    </submittedName>
</protein>
<reference evidence="1 2" key="1">
    <citation type="submission" date="2024-11" db="EMBL/GenBank/DDBJ databases">
        <title>Chromosome-level genome assembly of Eucalyptus globulus Labill. provides insights into its genome evolution.</title>
        <authorList>
            <person name="Li X."/>
        </authorList>
    </citation>
    <scope>NUCLEOTIDE SEQUENCE [LARGE SCALE GENOMIC DNA]</scope>
    <source>
        <strain evidence="1">CL2024</strain>
        <tissue evidence="1">Fresh tender leaves</tissue>
    </source>
</reference>
<proteinExistence type="predicted"/>
<dbReference type="Proteomes" id="UP001634007">
    <property type="component" value="Unassembled WGS sequence"/>
</dbReference>
<organism evidence="1 2">
    <name type="scientific">Eucalyptus globulus</name>
    <name type="common">Tasmanian blue gum</name>
    <dbReference type="NCBI Taxonomy" id="34317"/>
    <lineage>
        <taxon>Eukaryota</taxon>
        <taxon>Viridiplantae</taxon>
        <taxon>Streptophyta</taxon>
        <taxon>Embryophyta</taxon>
        <taxon>Tracheophyta</taxon>
        <taxon>Spermatophyta</taxon>
        <taxon>Magnoliopsida</taxon>
        <taxon>eudicotyledons</taxon>
        <taxon>Gunneridae</taxon>
        <taxon>Pentapetalae</taxon>
        <taxon>rosids</taxon>
        <taxon>malvids</taxon>
        <taxon>Myrtales</taxon>
        <taxon>Myrtaceae</taxon>
        <taxon>Myrtoideae</taxon>
        <taxon>Eucalypteae</taxon>
        <taxon>Eucalyptus</taxon>
    </lineage>
</organism>
<name>A0ABD3JGT0_EUCGL</name>
<evidence type="ECO:0000313" key="2">
    <source>
        <dbReference type="Proteomes" id="UP001634007"/>
    </source>
</evidence>
<sequence>MDRVRGIHGGIGPLYLEAAAPPWPRDTTAVEEPLRPVVEASLERWQMNDGRRKSTDGSGSGVGRWLDRRWWLVPNLAKMGLAQRALPTRWRTRKEKRLGWSGTIWI</sequence>
<gene>
    <name evidence="1" type="ORF">ACJRO7_031567</name>
</gene>
<accession>A0ABD3JGT0</accession>
<evidence type="ECO:0000313" key="1">
    <source>
        <dbReference type="EMBL" id="KAL3726679.1"/>
    </source>
</evidence>